<protein>
    <submittedName>
        <fullName evidence="2">Triacylglycerol lipase</fullName>
    </submittedName>
</protein>
<dbReference type="GO" id="GO:0016788">
    <property type="term" value="F:hydrolase activity, acting on ester bonds"/>
    <property type="evidence" value="ECO:0007669"/>
    <property type="project" value="InterPro"/>
</dbReference>
<dbReference type="Pfam" id="PF07819">
    <property type="entry name" value="PGAP1"/>
    <property type="match status" value="1"/>
</dbReference>
<reference evidence="2 3" key="1">
    <citation type="submission" date="2018-06" db="EMBL/GenBank/DDBJ databases">
        <title>Freshwater and sediment microbial communities from various areas in North America, analyzing microbe dynamics in response to fracking.</title>
        <authorList>
            <person name="Lamendella R."/>
        </authorList>
    </citation>
    <scope>NUCLEOTIDE SEQUENCE [LARGE SCALE GENOMIC DNA]</scope>
    <source>
        <strain evidence="2 3">97B</strain>
    </source>
</reference>
<dbReference type="SUPFAM" id="SSF53474">
    <property type="entry name" value="alpha/beta-Hydrolases"/>
    <property type="match status" value="1"/>
</dbReference>
<dbReference type="EMBL" id="QNRJ01000004">
    <property type="protein sequence ID" value="RBP05487.1"/>
    <property type="molecule type" value="Genomic_DNA"/>
</dbReference>
<evidence type="ECO:0000313" key="3">
    <source>
        <dbReference type="Proteomes" id="UP000252118"/>
    </source>
</evidence>
<dbReference type="InterPro" id="IPR012908">
    <property type="entry name" value="PGAP1-ab_dom-like"/>
</dbReference>
<dbReference type="Gene3D" id="3.40.50.1820">
    <property type="entry name" value="alpha/beta hydrolase"/>
    <property type="match status" value="1"/>
</dbReference>
<evidence type="ECO:0000313" key="2">
    <source>
        <dbReference type="EMBL" id="RBP05487.1"/>
    </source>
</evidence>
<dbReference type="RefSeq" id="WP_113969050.1">
    <property type="nucleotide sequence ID" value="NZ_QNRJ01000004.1"/>
</dbReference>
<feature type="domain" description="GPI inositol-deacylase PGAP1-like alpha/beta" evidence="1">
    <location>
        <begin position="89"/>
        <end position="135"/>
    </location>
</feature>
<dbReference type="InterPro" id="IPR029058">
    <property type="entry name" value="AB_hydrolase_fold"/>
</dbReference>
<proteinExistence type="predicted"/>
<dbReference type="Proteomes" id="UP000252118">
    <property type="component" value="Unassembled WGS sequence"/>
</dbReference>
<evidence type="ECO:0000259" key="1">
    <source>
        <dbReference type="Pfam" id="PF07819"/>
    </source>
</evidence>
<accession>A0A366ESX0</accession>
<organism evidence="2 3">
    <name type="scientific">Rossellomorea aquimaris</name>
    <dbReference type="NCBI Taxonomy" id="189382"/>
    <lineage>
        <taxon>Bacteria</taxon>
        <taxon>Bacillati</taxon>
        <taxon>Bacillota</taxon>
        <taxon>Bacilli</taxon>
        <taxon>Bacillales</taxon>
        <taxon>Bacillaceae</taxon>
        <taxon>Rossellomorea</taxon>
    </lineage>
</organism>
<gene>
    <name evidence="2" type="ORF">DET59_104206</name>
</gene>
<sequence>MQEQMFRDQNSYGTPGKWFVDEDAVGMKGYPILFIHGIHTSSDTWIRENDLLEYTRKFGHQAVFIDLHPVEDMWTNGQLLAGKLREIYDYFKRKVVVVGHSKGGIDIQTALVHYGAGPYVERVITLSSPHHGSELADLAYSKWAGWLTDALNSKNNAVFSLQTGYMKSFRSETDELELARATPFYTFGGTGWGGVNSELFWGGLYLSRFGQSDGAVLVTSSRLPYGGEVRVQDWSHTTIKEGGEIFPYLKDLLTEEVQEVSYAAVSELGQEGETSVLHRGGAFMGIGVEKFSVEEEVEKISVDWISDQQDTSYELISPNGQVYKQFMVTEDATGFFPGAYHHSMIVSKPLLGQWEMRAHNCQSEKYMLTILFQKGVSKEWSQLAVDGESLMGSWNVHDKPVKKTYTIHHIPRKSGNKNQTTLITTEDLSSLPLAEFEEGVHNITIDIEGETQEGNEFQRTMIQTVYVDGKGNVY</sequence>
<dbReference type="AlphaFoldDB" id="A0A366ESX0"/>
<comment type="caution">
    <text evidence="2">The sequence shown here is derived from an EMBL/GenBank/DDBJ whole genome shotgun (WGS) entry which is preliminary data.</text>
</comment>
<dbReference type="OrthoDB" id="9765872at2"/>
<name>A0A366ESX0_9BACI</name>